<evidence type="ECO:0000256" key="2">
    <source>
        <dbReference type="ARBA" id="ARBA00008312"/>
    </source>
</evidence>
<evidence type="ECO:0000259" key="12">
    <source>
        <dbReference type="PROSITE" id="PS51379"/>
    </source>
</evidence>
<dbReference type="Gene3D" id="3.40.50.720">
    <property type="entry name" value="NAD(P)-binding Rossmann-like Domain"/>
    <property type="match status" value="1"/>
</dbReference>
<feature type="domain" description="4Fe-4S ferredoxin-type" evidence="12">
    <location>
        <begin position="1"/>
        <end position="29"/>
    </location>
</feature>
<evidence type="ECO:0000256" key="11">
    <source>
        <dbReference type="ARBA" id="ARBA00047776"/>
    </source>
</evidence>
<comment type="catalytic activity">
    <reaction evidence="11">
        <text>2 reduced [2Fe-2S]-[ferredoxin] + NADP(+) + H(+) = 2 oxidized [2Fe-2S]-[ferredoxin] + NADPH</text>
        <dbReference type="Rhea" id="RHEA:20125"/>
        <dbReference type="Rhea" id="RHEA-COMP:10000"/>
        <dbReference type="Rhea" id="RHEA-COMP:10001"/>
        <dbReference type="ChEBI" id="CHEBI:15378"/>
        <dbReference type="ChEBI" id="CHEBI:33737"/>
        <dbReference type="ChEBI" id="CHEBI:33738"/>
        <dbReference type="ChEBI" id="CHEBI:57783"/>
        <dbReference type="ChEBI" id="CHEBI:58349"/>
        <dbReference type="EC" id="1.18.1.2"/>
    </reaction>
</comment>
<dbReference type="InterPro" id="IPR021163">
    <property type="entry name" value="Ferredox_Rdtase_adrenod"/>
</dbReference>
<dbReference type="SUPFAM" id="SSF54862">
    <property type="entry name" value="4Fe-4S ferredoxins"/>
    <property type="match status" value="1"/>
</dbReference>
<dbReference type="Gene3D" id="3.30.70.20">
    <property type="match status" value="1"/>
</dbReference>
<name>A0ABU1UMF0_9ACTN</name>
<dbReference type="Pfam" id="PF00037">
    <property type="entry name" value="Fer4"/>
    <property type="match status" value="1"/>
</dbReference>
<dbReference type="EMBL" id="JAVDWH010000001">
    <property type="protein sequence ID" value="MDR7086338.1"/>
    <property type="molecule type" value="Genomic_DNA"/>
</dbReference>
<evidence type="ECO:0000256" key="5">
    <source>
        <dbReference type="ARBA" id="ARBA00022723"/>
    </source>
</evidence>
<dbReference type="InterPro" id="IPR055275">
    <property type="entry name" value="Ferredox_Rdtase"/>
</dbReference>
<keyword evidence="5" id="KW-0479">Metal-binding</keyword>
<dbReference type="SUPFAM" id="SSF51971">
    <property type="entry name" value="Nucleotide-binding domain"/>
    <property type="match status" value="2"/>
</dbReference>
<dbReference type="Pfam" id="PF07992">
    <property type="entry name" value="Pyr_redox_2"/>
    <property type="match status" value="1"/>
</dbReference>
<dbReference type="Proteomes" id="UP001257739">
    <property type="component" value="Unassembled WGS sequence"/>
</dbReference>
<dbReference type="CDD" id="cd04410">
    <property type="entry name" value="DMSOR_beta-like"/>
    <property type="match status" value="1"/>
</dbReference>
<evidence type="ECO:0000256" key="4">
    <source>
        <dbReference type="ARBA" id="ARBA00022630"/>
    </source>
</evidence>
<evidence type="ECO:0000256" key="9">
    <source>
        <dbReference type="ARBA" id="ARBA00023004"/>
    </source>
</evidence>
<keyword evidence="14" id="KW-1185">Reference proteome</keyword>
<keyword evidence="10" id="KW-0411">Iron-sulfur</keyword>
<dbReference type="PANTHER" id="PTHR48467:SF1">
    <property type="entry name" value="GLUTAMATE SYNTHASE 1 [NADH], CHLOROPLASTIC-LIKE"/>
    <property type="match status" value="1"/>
</dbReference>
<keyword evidence="6" id="KW-0274">FAD</keyword>
<organism evidence="13 14">
    <name type="scientific">Aeromicrobium panaciterrae</name>
    <dbReference type="NCBI Taxonomy" id="363861"/>
    <lineage>
        <taxon>Bacteria</taxon>
        <taxon>Bacillati</taxon>
        <taxon>Actinomycetota</taxon>
        <taxon>Actinomycetes</taxon>
        <taxon>Propionibacteriales</taxon>
        <taxon>Nocardioidaceae</taxon>
        <taxon>Aeromicrobium</taxon>
    </lineage>
</organism>
<dbReference type="GO" id="GO:0004324">
    <property type="term" value="F:ferredoxin-NADP+ reductase activity"/>
    <property type="evidence" value="ECO:0007669"/>
    <property type="project" value="UniProtKB-EC"/>
</dbReference>
<sequence>MTFIITQSCCNDASCVAVCPVDCIHPAPDDPDFATAEMLYINPDECIDCGACVPACPVSAVHADSELPEHLSDYAQINADYFTWVGDIPFPAAPPPAGPKVQDQAAPLRVAVVGSGPSGWFVAEELAATRRADVEITVIDRLATPHGLVRHGVAPDHLGTKDSSVMFDTIARHKSTTVRLNVNVGSDVTHEELLEHHHAVVYATGAAIGRTLGIPGEDLPGSYSAAEFVTWYNGQPDYVDLAPALDHERAVIIGNGNVALDMARLLLVNTDDLHSSSDMAPHAIEALAASGIQEVVLVGRRGPEHAAFTTPELMALVNNPGIDVIVDPADLATLSDVDDSERTAGTYATSQKAALLRRVAESTPSGGKRLVLKFGLTPQALLSQEVLGEDRVAGIALAHTSDPSKVETIDAGLVLRATGYRSTAIEGVPFDEQAGRLAHDEGRVTDPATGSLVAATYATGWVKRGPTGVIGTNRTCAVETATALLDDYYEGRLPEPGGNQETFDALLTGRGVAIVDLVAWKRLDSHERAEGKALGRPRLKISDLEEQIRIGAEH</sequence>
<dbReference type="PANTHER" id="PTHR48467">
    <property type="entry name" value="GLUTAMATE SYNTHASE 1 [NADH], CHLOROPLASTIC-LIKE"/>
    <property type="match status" value="1"/>
</dbReference>
<comment type="caution">
    <text evidence="13">The sequence shown here is derived from an EMBL/GenBank/DDBJ whole genome shotgun (WGS) entry which is preliminary data.</text>
</comment>
<evidence type="ECO:0000313" key="13">
    <source>
        <dbReference type="EMBL" id="MDR7086338.1"/>
    </source>
</evidence>
<evidence type="ECO:0000256" key="8">
    <source>
        <dbReference type="ARBA" id="ARBA00023002"/>
    </source>
</evidence>
<keyword evidence="4" id="KW-0285">Flavoprotein</keyword>
<dbReference type="InterPro" id="IPR023753">
    <property type="entry name" value="FAD/NAD-binding_dom"/>
</dbReference>
<evidence type="ECO:0000256" key="10">
    <source>
        <dbReference type="ARBA" id="ARBA00023014"/>
    </source>
</evidence>
<reference evidence="13 14" key="1">
    <citation type="submission" date="2023-07" db="EMBL/GenBank/DDBJ databases">
        <title>Sorghum-associated microbial communities from plants grown in Nebraska, USA.</title>
        <authorList>
            <person name="Schachtman D."/>
        </authorList>
    </citation>
    <scope>NUCLEOTIDE SEQUENCE [LARGE SCALE GENOMIC DNA]</scope>
    <source>
        <strain evidence="13 14">BE248</strain>
    </source>
</reference>
<proteinExistence type="inferred from homology"/>
<keyword evidence="8 13" id="KW-0560">Oxidoreductase</keyword>
<evidence type="ECO:0000313" key="14">
    <source>
        <dbReference type="Proteomes" id="UP001257739"/>
    </source>
</evidence>
<dbReference type="EC" id="1.18.1.2" evidence="3"/>
<keyword evidence="7" id="KW-0521">NADP</keyword>
<dbReference type="PROSITE" id="PS51379">
    <property type="entry name" value="4FE4S_FER_2"/>
    <property type="match status" value="2"/>
</dbReference>
<accession>A0ABU1UMF0</accession>
<evidence type="ECO:0000256" key="6">
    <source>
        <dbReference type="ARBA" id="ARBA00022827"/>
    </source>
</evidence>
<gene>
    <name evidence="13" type="ORF">J2X11_001177</name>
</gene>
<dbReference type="InterPro" id="IPR017896">
    <property type="entry name" value="4Fe4S_Fe-S-bd"/>
</dbReference>
<protein>
    <recommendedName>
        <fullName evidence="3">ferredoxin--NADP(+) reductase</fullName>
        <ecNumber evidence="3">1.18.1.2</ecNumber>
    </recommendedName>
</protein>
<dbReference type="InterPro" id="IPR017900">
    <property type="entry name" value="4Fe4S_Fe_S_CS"/>
</dbReference>
<dbReference type="PIRSF" id="PIRSF000362">
    <property type="entry name" value="FNR"/>
    <property type="match status" value="1"/>
</dbReference>
<comment type="cofactor">
    <cofactor evidence="1">
        <name>FAD</name>
        <dbReference type="ChEBI" id="CHEBI:57692"/>
    </cofactor>
</comment>
<dbReference type="InterPro" id="IPR036188">
    <property type="entry name" value="FAD/NAD-bd_sf"/>
</dbReference>
<feature type="domain" description="4Fe-4S ferredoxin-type" evidence="12">
    <location>
        <begin position="37"/>
        <end position="66"/>
    </location>
</feature>
<dbReference type="PROSITE" id="PS00198">
    <property type="entry name" value="4FE4S_FER_1"/>
    <property type="match status" value="1"/>
</dbReference>
<dbReference type="Gene3D" id="3.50.50.60">
    <property type="entry name" value="FAD/NAD(P)-binding domain"/>
    <property type="match status" value="1"/>
</dbReference>
<comment type="similarity">
    <text evidence="2">Belongs to the ferredoxin--NADP reductase type 1 family.</text>
</comment>
<evidence type="ECO:0000256" key="3">
    <source>
        <dbReference type="ARBA" id="ARBA00013223"/>
    </source>
</evidence>
<dbReference type="PRINTS" id="PR00419">
    <property type="entry name" value="ADXRDTASE"/>
</dbReference>
<dbReference type="RefSeq" id="WP_309967967.1">
    <property type="nucleotide sequence ID" value="NZ_JAVDWH010000001.1"/>
</dbReference>
<keyword evidence="9" id="KW-0408">Iron</keyword>
<evidence type="ECO:0000256" key="7">
    <source>
        <dbReference type="ARBA" id="ARBA00022857"/>
    </source>
</evidence>
<evidence type="ECO:0000256" key="1">
    <source>
        <dbReference type="ARBA" id="ARBA00001974"/>
    </source>
</evidence>